<dbReference type="GO" id="GO:0005634">
    <property type="term" value="C:nucleus"/>
    <property type="evidence" value="ECO:0007669"/>
    <property type="project" value="TreeGrafter"/>
</dbReference>
<organism evidence="10 11">
    <name type="scientific">Mycena alexandri</name>
    <dbReference type="NCBI Taxonomy" id="1745969"/>
    <lineage>
        <taxon>Eukaryota</taxon>
        <taxon>Fungi</taxon>
        <taxon>Dikarya</taxon>
        <taxon>Basidiomycota</taxon>
        <taxon>Agaricomycotina</taxon>
        <taxon>Agaricomycetes</taxon>
        <taxon>Agaricomycetidae</taxon>
        <taxon>Agaricales</taxon>
        <taxon>Marasmiineae</taxon>
        <taxon>Mycenaceae</taxon>
        <taxon>Mycena</taxon>
    </lineage>
</organism>
<dbReference type="PANTHER" id="PTHR10237">
    <property type="entry name" value="DEFORMED EPIDERMAL AUTOREGULATORY FACTOR 1 HOMOLOG SUPPRESSIN"/>
    <property type="match status" value="1"/>
</dbReference>
<proteinExistence type="predicted"/>
<keyword evidence="6" id="KW-0804">Transcription</keyword>
<feature type="domain" description="MYND-type" evidence="9">
    <location>
        <begin position="152"/>
        <end position="195"/>
    </location>
</feature>
<evidence type="ECO:0000256" key="5">
    <source>
        <dbReference type="ARBA" id="ARBA00023125"/>
    </source>
</evidence>
<keyword evidence="11" id="KW-1185">Reference proteome</keyword>
<evidence type="ECO:0000256" key="8">
    <source>
        <dbReference type="PROSITE-ProRule" id="PRU00134"/>
    </source>
</evidence>
<keyword evidence="2 8" id="KW-0863">Zinc-finger</keyword>
<dbReference type="GO" id="GO:0008270">
    <property type="term" value="F:zinc ion binding"/>
    <property type="evidence" value="ECO:0007669"/>
    <property type="project" value="UniProtKB-KW"/>
</dbReference>
<dbReference type="GO" id="GO:0003677">
    <property type="term" value="F:DNA binding"/>
    <property type="evidence" value="ECO:0007669"/>
    <property type="project" value="UniProtKB-KW"/>
</dbReference>
<dbReference type="PANTHER" id="PTHR10237:SF1">
    <property type="entry name" value="DEFORMED EPIDERMAL AUTOREGULATORY FACTOR 1 HOMOLOG"/>
    <property type="match status" value="1"/>
</dbReference>
<reference evidence="10" key="1">
    <citation type="submission" date="2023-03" db="EMBL/GenBank/DDBJ databases">
        <title>Massive genome expansion in bonnet fungi (Mycena s.s.) driven by repeated elements and novel gene families across ecological guilds.</title>
        <authorList>
            <consortium name="Lawrence Berkeley National Laboratory"/>
            <person name="Harder C.B."/>
            <person name="Miyauchi S."/>
            <person name="Viragh M."/>
            <person name="Kuo A."/>
            <person name="Thoen E."/>
            <person name="Andreopoulos B."/>
            <person name="Lu D."/>
            <person name="Skrede I."/>
            <person name="Drula E."/>
            <person name="Henrissat B."/>
            <person name="Morin E."/>
            <person name="Kohler A."/>
            <person name="Barry K."/>
            <person name="LaButti K."/>
            <person name="Morin E."/>
            <person name="Salamov A."/>
            <person name="Lipzen A."/>
            <person name="Mereny Z."/>
            <person name="Hegedus B."/>
            <person name="Baldrian P."/>
            <person name="Stursova M."/>
            <person name="Weitz H."/>
            <person name="Taylor A."/>
            <person name="Grigoriev I.V."/>
            <person name="Nagy L.G."/>
            <person name="Martin F."/>
            <person name="Kauserud H."/>
        </authorList>
    </citation>
    <scope>NUCLEOTIDE SEQUENCE</scope>
    <source>
        <strain evidence="10">CBHHK200</strain>
    </source>
</reference>
<comment type="caution">
    <text evidence="10">The sequence shown here is derived from an EMBL/GenBank/DDBJ whole genome shotgun (WGS) entry which is preliminary data.</text>
</comment>
<dbReference type="PROSITE" id="PS01360">
    <property type="entry name" value="ZF_MYND_1"/>
    <property type="match status" value="1"/>
</dbReference>
<accession>A0AAD6WQS6</accession>
<dbReference type="AlphaFoldDB" id="A0AAD6WQS6"/>
<evidence type="ECO:0000313" key="10">
    <source>
        <dbReference type="EMBL" id="KAJ7020241.1"/>
    </source>
</evidence>
<protein>
    <recommendedName>
        <fullName evidence="9">MYND-type domain-containing protein</fullName>
    </recommendedName>
</protein>
<keyword evidence="4" id="KW-0805">Transcription regulation</keyword>
<name>A0AAD6WQS6_9AGAR</name>
<dbReference type="PROSITE" id="PS50865">
    <property type="entry name" value="ZF_MYND_2"/>
    <property type="match status" value="1"/>
</dbReference>
<dbReference type="InterPro" id="IPR024119">
    <property type="entry name" value="TF_DEAF-1"/>
</dbReference>
<dbReference type="SUPFAM" id="SSF144232">
    <property type="entry name" value="HIT/MYND zinc finger-like"/>
    <property type="match status" value="1"/>
</dbReference>
<gene>
    <name evidence="10" type="ORF">C8F04DRAFT_303659</name>
</gene>
<keyword evidence="1" id="KW-0479">Metal-binding</keyword>
<evidence type="ECO:0000259" key="9">
    <source>
        <dbReference type="PROSITE" id="PS50865"/>
    </source>
</evidence>
<evidence type="ECO:0000256" key="6">
    <source>
        <dbReference type="ARBA" id="ARBA00023163"/>
    </source>
</evidence>
<evidence type="ECO:0000313" key="11">
    <source>
        <dbReference type="Proteomes" id="UP001218188"/>
    </source>
</evidence>
<evidence type="ECO:0000256" key="7">
    <source>
        <dbReference type="ARBA" id="ARBA00023242"/>
    </source>
</evidence>
<dbReference type="Gene3D" id="6.10.140.2220">
    <property type="match status" value="1"/>
</dbReference>
<evidence type="ECO:0000256" key="2">
    <source>
        <dbReference type="ARBA" id="ARBA00022771"/>
    </source>
</evidence>
<evidence type="ECO:0000256" key="3">
    <source>
        <dbReference type="ARBA" id="ARBA00022833"/>
    </source>
</evidence>
<keyword evidence="5" id="KW-0238">DNA-binding</keyword>
<dbReference type="GO" id="GO:0000981">
    <property type="term" value="F:DNA-binding transcription factor activity, RNA polymerase II-specific"/>
    <property type="evidence" value="ECO:0007669"/>
    <property type="project" value="TreeGrafter"/>
</dbReference>
<evidence type="ECO:0000256" key="1">
    <source>
        <dbReference type="ARBA" id="ARBA00022723"/>
    </source>
</evidence>
<evidence type="ECO:0000256" key="4">
    <source>
        <dbReference type="ARBA" id="ARBA00023015"/>
    </source>
</evidence>
<keyword evidence="7" id="KW-0539">Nucleus</keyword>
<dbReference type="Pfam" id="PF01753">
    <property type="entry name" value="zf-MYND"/>
    <property type="match status" value="1"/>
</dbReference>
<keyword evidence="3" id="KW-0862">Zinc</keyword>
<dbReference type="EMBL" id="JARJCM010000269">
    <property type="protein sequence ID" value="KAJ7020241.1"/>
    <property type="molecule type" value="Genomic_DNA"/>
</dbReference>
<sequence length="225" mass="25294">MAGRNWRLVMTSRELEIRVFGFGFDDRRAEVLLRKEIPAQAQNNFPLLDAWAQKTILAIGYDMKHTQRWECQVCGEPARETWFDPRPSLRLSQPFVILHIHHLCEAGGGACHIAVETQARELAIAAGGMLPAPSLHLPKPPGQPVIPLASACAKCQRDETGAPGSPISRCSRCKLVRYCSVECQRADWTRHAKICKTIKEVKWVNWNRPVPEDAESLHVPGAFVW</sequence>
<dbReference type="Proteomes" id="UP001218188">
    <property type="component" value="Unassembled WGS sequence"/>
</dbReference>
<dbReference type="InterPro" id="IPR002893">
    <property type="entry name" value="Znf_MYND"/>
</dbReference>